<feature type="region of interest" description="Disordered" evidence="1">
    <location>
        <begin position="1"/>
        <end position="35"/>
    </location>
</feature>
<dbReference type="eggNOG" id="COG3209">
    <property type="taxonomic scope" value="Bacteria"/>
</dbReference>
<accession>D2ZY33</accession>
<dbReference type="Proteomes" id="UP000003344">
    <property type="component" value="Unassembled WGS sequence"/>
</dbReference>
<dbReference type="PANTHER" id="PTHR32305">
    <property type="match status" value="1"/>
</dbReference>
<dbReference type="EMBL" id="ACDX02000012">
    <property type="protein sequence ID" value="EFC87987.1"/>
    <property type="molecule type" value="Genomic_DNA"/>
</dbReference>
<organism evidence="4 5">
    <name type="scientific">Neisseria mucosa (strain ATCC 25996 / DSM 4631 / NCTC 10774 / M26)</name>
    <dbReference type="NCBI Taxonomy" id="546266"/>
    <lineage>
        <taxon>Bacteria</taxon>
        <taxon>Pseudomonadati</taxon>
        <taxon>Pseudomonadota</taxon>
        <taxon>Betaproteobacteria</taxon>
        <taxon>Neisseriales</taxon>
        <taxon>Neisseriaceae</taxon>
        <taxon>Neisseria</taxon>
    </lineage>
</organism>
<evidence type="ECO:0000313" key="4">
    <source>
        <dbReference type="EMBL" id="EFC87987.1"/>
    </source>
</evidence>
<protein>
    <submittedName>
        <fullName evidence="4">RHS repeat-associated core domain protein</fullName>
    </submittedName>
</protein>
<dbReference type="InterPro" id="IPR022385">
    <property type="entry name" value="Rhs_assc_core"/>
</dbReference>
<dbReference type="Gene3D" id="2.180.10.10">
    <property type="entry name" value="RHS repeat-associated core"/>
    <property type="match status" value="1"/>
</dbReference>
<dbReference type="NCBIfam" id="TIGR03696">
    <property type="entry name" value="Rhs_assc_core"/>
    <property type="match status" value="1"/>
</dbReference>
<evidence type="ECO:0000259" key="3">
    <source>
        <dbReference type="Pfam" id="PF24241"/>
    </source>
</evidence>
<feature type="compositionally biased region" description="Basic residues" evidence="1">
    <location>
        <begin position="382"/>
        <end position="401"/>
    </location>
</feature>
<sequence>MGEGRGEGKTTAPISDDPQTQGRLKSPANPNLTAGNRLKEYNGIEYTYDALGNLIYRQLPNGENQYYQYDLENQLVRAEIKKVAGNTEIWTYAYDPFGRRLSKERQDKLAWTSTEPKRTHFVWDGSRLLQEYTYKGSYTYIYTDQGSYEPLAQVFHNNQDETQYLAYFHNDQIGIPREMTDIHGNLLWYGEYTAWGRLKKDERVYRNAHQPFRLQNQYYDEETGLHYNLMRYYEPEAGRFVNQDPIGLLGGDNLYWFAPNAAMWLDPWGLAVVDAIFEMQGHTFTGTNPLDRNPRISSPIQGLSAVNNDKFKMHAEIDAMTQAHDKGLRGGKGVLKIKGKNACSYCKGDIKKMALKLDLDELEVHNHDGTVHKFSKGDLKPVKKGGKGWKKPKKSKKPGAC</sequence>
<dbReference type="AlphaFoldDB" id="D2ZY33"/>
<dbReference type="InterPro" id="IPR001826">
    <property type="entry name" value="RHS"/>
</dbReference>
<evidence type="ECO:0000259" key="2">
    <source>
        <dbReference type="Pfam" id="PF03527"/>
    </source>
</evidence>
<comment type="caution">
    <text evidence="4">The sequence shown here is derived from an EMBL/GenBank/DDBJ whole genome shotgun (WGS) entry which is preliminary data.</text>
</comment>
<dbReference type="InterPro" id="IPR057580">
    <property type="entry name" value="Deam_C"/>
</dbReference>
<dbReference type="InterPro" id="IPR050708">
    <property type="entry name" value="T6SS_VgrG/RHS"/>
</dbReference>
<reference evidence="4 5" key="1">
    <citation type="submission" date="2009-10" db="EMBL/GenBank/DDBJ databases">
        <authorList>
            <person name="Weinstock G."/>
            <person name="Sodergren E."/>
            <person name="Clifton S."/>
            <person name="Fulton L."/>
            <person name="Fulton B."/>
            <person name="Courtney L."/>
            <person name="Fronick C."/>
            <person name="Harrison M."/>
            <person name="Strong C."/>
            <person name="Farmer C."/>
            <person name="Delahaunty K."/>
            <person name="Markovic C."/>
            <person name="Hall O."/>
            <person name="Minx P."/>
            <person name="Tomlinson C."/>
            <person name="Mitreva M."/>
            <person name="Nelson J."/>
            <person name="Hou S."/>
            <person name="Wollam A."/>
            <person name="Pepin K.H."/>
            <person name="Johnson M."/>
            <person name="Bhonagiri V."/>
            <person name="Nash W.E."/>
            <person name="Warren W."/>
            <person name="Chinwalla A."/>
            <person name="Mardis E.R."/>
            <person name="Wilson R.K."/>
        </authorList>
    </citation>
    <scope>NUCLEOTIDE SEQUENCE [LARGE SCALE GENOMIC DNA]</scope>
    <source>
        <strain evidence="5">ATCC 25996 / DSM 4631 / NCTC 10774 / M26</strain>
    </source>
</reference>
<evidence type="ECO:0000313" key="5">
    <source>
        <dbReference type="Proteomes" id="UP000003344"/>
    </source>
</evidence>
<feature type="domain" description="RHS protein conserved region" evidence="2">
    <location>
        <begin position="166"/>
        <end position="198"/>
    </location>
</feature>
<dbReference type="Pfam" id="PF03527">
    <property type="entry name" value="RHS"/>
    <property type="match status" value="1"/>
</dbReference>
<dbReference type="PANTHER" id="PTHR32305:SF15">
    <property type="entry name" value="PROTEIN RHSA-RELATED"/>
    <property type="match status" value="1"/>
</dbReference>
<feature type="region of interest" description="Disordered" evidence="1">
    <location>
        <begin position="371"/>
        <end position="401"/>
    </location>
</feature>
<dbReference type="STRING" id="546266.NEIMUCOT_05540"/>
<feature type="domain" description="Putative cytidine deaminase C-terminal" evidence="3">
    <location>
        <begin position="304"/>
        <end position="370"/>
    </location>
</feature>
<dbReference type="Pfam" id="PF24241">
    <property type="entry name" value="Deam_C"/>
    <property type="match status" value="1"/>
</dbReference>
<feature type="compositionally biased region" description="Polar residues" evidence="1">
    <location>
        <begin position="17"/>
        <end position="34"/>
    </location>
</feature>
<proteinExistence type="predicted"/>
<feature type="compositionally biased region" description="Basic and acidic residues" evidence="1">
    <location>
        <begin position="371"/>
        <end position="381"/>
    </location>
</feature>
<name>D2ZY33_NEIM2</name>
<dbReference type="PRINTS" id="PR00394">
    <property type="entry name" value="RHSPROTEIN"/>
</dbReference>
<evidence type="ECO:0000256" key="1">
    <source>
        <dbReference type="SAM" id="MobiDB-lite"/>
    </source>
</evidence>
<gene>
    <name evidence="4" type="ORF">NEIMUCOT_05540</name>
</gene>